<dbReference type="InterPro" id="IPR051708">
    <property type="entry name" value="Plant_Aspart_Prot_A1"/>
</dbReference>
<sequence length="216" mass="23370">MKDGALISLELIHRTESPKSPLYSPSQSPWERLANALRRSNIRIKTLRAYQNYNINAPQSDLVSSKGEYLMTIFGCGHQNGGISGGIESGIAGLGSGKLSLVSQMGSSINGKFSYCLSSPSKLSSKINFGGKGMFSSPGVVSTPFLSKASLPYYYLILEGISVGSKRFNVHNSTNMSPLSSNFWWSFKGNIVIDSRATLSYLPRQPIGNSNEGGNW</sequence>
<keyword evidence="6" id="KW-1185">Reference proteome</keyword>
<protein>
    <submittedName>
        <fullName evidence="5">Putative aspartic protease</fullName>
    </submittedName>
</protein>
<dbReference type="Proteomes" id="UP000030645">
    <property type="component" value="Unassembled WGS sequence"/>
</dbReference>
<dbReference type="PANTHER" id="PTHR47967:SF66">
    <property type="entry name" value="ASPARTIC PROTEINASE CDR1-RELATED"/>
    <property type="match status" value="1"/>
</dbReference>
<name>W9RFQ4_9ROSA</name>
<dbReference type="AlphaFoldDB" id="W9RFQ4"/>
<keyword evidence="3" id="KW-0378">Hydrolase</keyword>
<dbReference type="STRING" id="981085.W9RFQ4"/>
<dbReference type="GO" id="GO:0008233">
    <property type="term" value="F:peptidase activity"/>
    <property type="evidence" value="ECO:0007669"/>
    <property type="project" value="UniProtKB-KW"/>
</dbReference>
<gene>
    <name evidence="5" type="ORF">L484_023826</name>
</gene>
<accession>W9RFQ4</accession>
<dbReference type="InterPro" id="IPR032861">
    <property type="entry name" value="TAXi_N"/>
</dbReference>
<keyword evidence="2 5" id="KW-0645">Protease</keyword>
<feature type="domain" description="Xylanase inhibitor N-terminal" evidence="4">
    <location>
        <begin position="71"/>
        <end position="131"/>
    </location>
</feature>
<evidence type="ECO:0000256" key="2">
    <source>
        <dbReference type="ARBA" id="ARBA00022670"/>
    </source>
</evidence>
<evidence type="ECO:0000313" key="5">
    <source>
        <dbReference type="EMBL" id="EXB70641.1"/>
    </source>
</evidence>
<dbReference type="Pfam" id="PF14543">
    <property type="entry name" value="TAXi_N"/>
    <property type="match status" value="1"/>
</dbReference>
<comment type="similarity">
    <text evidence="1">Belongs to the peptidase A1 family.</text>
</comment>
<dbReference type="Gene3D" id="2.40.70.10">
    <property type="entry name" value="Acid Proteases"/>
    <property type="match status" value="2"/>
</dbReference>
<dbReference type="eggNOG" id="KOG1339">
    <property type="taxonomic scope" value="Eukaryota"/>
</dbReference>
<dbReference type="InterPro" id="IPR021109">
    <property type="entry name" value="Peptidase_aspartic_dom_sf"/>
</dbReference>
<dbReference type="GO" id="GO:0006508">
    <property type="term" value="P:proteolysis"/>
    <property type="evidence" value="ECO:0007669"/>
    <property type="project" value="UniProtKB-KW"/>
</dbReference>
<dbReference type="SUPFAM" id="SSF50630">
    <property type="entry name" value="Acid proteases"/>
    <property type="match status" value="1"/>
</dbReference>
<reference evidence="6" key="1">
    <citation type="submission" date="2013-01" db="EMBL/GenBank/DDBJ databases">
        <title>Draft Genome Sequence of a Mulberry Tree, Morus notabilis C.K. Schneid.</title>
        <authorList>
            <person name="He N."/>
            <person name="Zhao S."/>
        </authorList>
    </citation>
    <scope>NUCLEOTIDE SEQUENCE</scope>
</reference>
<evidence type="ECO:0000256" key="1">
    <source>
        <dbReference type="ARBA" id="ARBA00007447"/>
    </source>
</evidence>
<evidence type="ECO:0000259" key="4">
    <source>
        <dbReference type="Pfam" id="PF14543"/>
    </source>
</evidence>
<evidence type="ECO:0000313" key="6">
    <source>
        <dbReference type="Proteomes" id="UP000030645"/>
    </source>
</evidence>
<evidence type="ECO:0000256" key="3">
    <source>
        <dbReference type="ARBA" id="ARBA00022801"/>
    </source>
</evidence>
<dbReference type="EMBL" id="KE344611">
    <property type="protein sequence ID" value="EXB70641.1"/>
    <property type="molecule type" value="Genomic_DNA"/>
</dbReference>
<dbReference type="GO" id="GO:0005576">
    <property type="term" value="C:extracellular region"/>
    <property type="evidence" value="ECO:0007669"/>
    <property type="project" value="TreeGrafter"/>
</dbReference>
<proteinExistence type="inferred from homology"/>
<dbReference type="PANTHER" id="PTHR47967">
    <property type="entry name" value="OS07G0603500 PROTEIN-RELATED"/>
    <property type="match status" value="1"/>
</dbReference>
<organism evidence="5 6">
    <name type="scientific">Morus notabilis</name>
    <dbReference type="NCBI Taxonomy" id="981085"/>
    <lineage>
        <taxon>Eukaryota</taxon>
        <taxon>Viridiplantae</taxon>
        <taxon>Streptophyta</taxon>
        <taxon>Embryophyta</taxon>
        <taxon>Tracheophyta</taxon>
        <taxon>Spermatophyta</taxon>
        <taxon>Magnoliopsida</taxon>
        <taxon>eudicotyledons</taxon>
        <taxon>Gunneridae</taxon>
        <taxon>Pentapetalae</taxon>
        <taxon>rosids</taxon>
        <taxon>fabids</taxon>
        <taxon>Rosales</taxon>
        <taxon>Moraceae</taxon>
        <taxon>Moreae</taxon>
        <taxon>Morus</taxon>
    </lineage>
</organism>